<gene>
    <name evidence="1" type="ORF">CTA1_13190</name>
</gene>
<dbReference type="AlphaFoldDB" id="A0A4U6X9X8"/>
<protein>
    <submittedName>
        <fullName evidence="1">Uncharacterized protein</fullName>
    </submittedName>
</protein>
<comment type="caution">
    <text evidence="1">The sequence shown here is derived from an EMBL/GenBank/DDBJ whole genome shotgun (WGS) entry which is preliminary data.</text>
</comment>
<evidence type="ECO:0000313" key="2">
    <source>
        <dbReference type="Proteomes" id="UP000310108"/>
    </source>
</evidence>
<dbReference type="EMBL" id="PJEX01000268">
    <property type="protein sequence ID" value="TKW52003.1"/>
    <property type="molecule type" value="Genomic_DNA"/>
</dbReference>
<dbReference type="Proteomes" id="UP000310108">
    <property type="component" value="Unassembled WGS sequence"/>
</dbReference>
<evidence type="ECO:0000313" key="1">
    <source>
        <dbReference type="EMBL" id="TKW52003.1"/>
    </source>
</evidence>
<organism evidence="1 2">
    <name type="scientific">Colletotrichum tanaceti</name>
    <dbReference type="NCBI Taxonomy" id="1306861"/>
    <lineage>
        <taxon>Eukaryota</taxon>
        <taxon>Fungi</taxon>
        <taxon>Dikarya</taxon>
        <taxon>Ascomycota</taxon>
        <taxon>Pezizomycotina</taxon>
        <taxon>Sordariomycetes</taxon>
        <taxon>Hypocreomycetidae</taxon>
        <taxon>Glomerellales</taxon>
        <taxon>Glomerellaceae</taxon>
        <taxon>Colletotrichum</taxon>
        <taxon>Colletotrichum destructivum species complex</taxon>
    </lineage>
</organism>
<name>A0A4U6X9X8_9PEZI</name>
<accession>A0A4U6X9X8</accession>
<reference evidence="1 2" key="1">
    <citation type="journal article" date="2019" name="PLoS ONE">
        <title>Comparative genome analysis indicates high evolutionary potential of pathogenicity genes in Colletotrichum tanaceti.</title>
        <authorList>
            <person name="Lelwala R.V."/>
            <person name="Korhonen P.K."/>
            <person name="Young N.D."/>
            <person name="Scott J.B."/>
            <person name="Ades P.A."/>
            <person name="Gasser R.B."/>
            <person name="Taylor P.W.J."/>
        </authorList>
    </citation>
    <scope>NUCLEOTIDE SEQUENCE [LARGE SCALE GENOMIC DNA]</scope>
    <source>
        <strain evidence="1">BRIP57314</strain>
    </source>
</reference>
<sequence length="122" mass="13540">MIRMRMGADSIRIYLGMGSKRFLPHGGACKTPAGGGGHQGPHLREATYYSRLLCLSSRGLCSTTLLGIDDEASDWPDDFFSQLPPWLPPGTTRWPVSSSHKVGSRHRQGRRTLMMLFPIRLA</sequence>
<keyword evidence="2" id="KW-1185">Reference proteome</keyword>
<proteinExistence type="predicted"/>